<evidence type="ECO:0000256" key="4">
    <source>
        <dbReference type="HAMAP-Rule" id="MF_02125"/>
    </source>
</evidence>
<dbReference type="InterPro" id="IPR002052">
    <property type="entry name" value="DNA_methylase_N6_adenine_CS"/>
</dbReference>
<dbReference type="InterPro" id="IPR029063">
    <property type="entry name" value="SAM-dependent_MTases_sf"/>
</dbReference>
<dbReference type="AlphaFoldDB" id="R4YLR4"/>
<dbReference type="Pfam" id="PF05175">
    <property type="entry name" value="MTS"/>
    <property type="match status" value="1"/>
</dbReference>
<dbReference type="CDD" id="cd02440">
    <property type="entry name" value="AdoMet_MTases"/>
    <property type="match status" value="1"/>
</dbReference>
<accession>R4YLR4</accession>
<dbReference type="HAMAP" id="MF_02125">
    <property type="entry name" value="L3_methyltr_PrmB"/>
    <property type="match status" value="1"/>
</dbReference>
<dbReference type="GO" id="GO:0003676">
    <property type="term" value="F:nucleic acid binding"/>
    <property type="evidence" value="ECO:0007669"/>
    <property type="project" value="InterPro"/>
</dbReference>
<gene>
    <name evidence="4" type="primary">prmB</name>
    <name evidence="6" type="ORF">OLEAN_C13190</name>
</gene>
<dbReference type="PROSITE" id="PS00092">
    <property type="entry name" value="N6_MTASE"/>
    <property type="match status" value="1"/>
</dbReference>
<dbReference type="PIRSF" id="PIRSF037167">
    <property type="entry name" value="Mtase_YfcB_prd"/>
    <property type="match status" value="1"/>
</dbReference>
<comment type="function">
    <text evidence="4">Methylates ribosomal protein uL3 on a specific glutamine residue.</text>
</comment>
<evidence type="ECO:0000313" key="7">
    <source>
        <dbReference type="Proteomes" id="UP000032749"/>
    </source>
</evidence>
<dbReference type="EMBL" id="FO203512">
    <property type="protein sequence ID" value="CCK75495.1"/>
    <property type="molecule type" value="Genomic_DNA"/>
</dbReference>
<dbReference type="Proteomes" id="UP000032749">
    <property type="component" value="Chromosome"/>
</dbReference>
<keyword evidence="2 4" id="KW-0808">Transferase</keyword>
<dbReference type="InterPro" id="IPR004556">
    <property type="entry name" value="HemK-like"/>
</dbReference>
<organism evidence="6 7">
    <name type="scientific">Oleispira antarctica RB-8</name>
    <dbReference type="NCBI Taxonomy" id="698738"/>
    <lineage>
        <taxon>Bacteria</taxon>
        <taxon>Pseudomonadati</taxon>
        <taxon>Pseudomonadota</taxon>
        <taxon>Gammaproteobacteria</taxon>
        <taxon>Oceanospirillales</taxon>
        <taxon>Oceanospirillaceae</taxon>
        <taxon>Oleispira</taxon>
    </lineage>
</organism>
<dbReference type="EC" id="2.1.1.298" evidence="4"/>
<protein>
    <recommendedName>
        <fullName evidence="4">Ribosomal protein uL3 glutamine methyltransferase</fullName>
        <shortName evidence="4">uL3 MTase</shortName>
        <ecNumber evidence="4">2.1.1.298</ecNumber>
    </recommendedName>
    <alternativeName>
        <fullName evidence="4">N5-glutamine methyltransferase PrmB</fullName>
    </alternativeName>
</protein>
<dbReference type="PATRIC" id="fig|698738.3.peg.1369"/>
<dbReference type="STRING" id="698738.OLEAN_C13190"/>
<dbReference type="PANTHER" id="PTHR47806:SF1">
    <property type="entry name" value="RIBOSOMAL PROTEIN UL3 GLUTAMINE METHYLTRANSFERASE"/>
    <property type="match status" value="1"/>
</dbReference>
<keyword evidence="1 4" id="KW-0489">Methyltransferase</keyword>
<dbReference type="GO" id="GO:0036009">
    <property type="term" value="F:protein-glutamine N-methyltransferase activity"/>
    <property type="evidence" value="ECO:0007669"/>
    <property type="project" value="UniProtKB-UniRule"/>
</dbReference>
<dbReference type="HOGENOM" id="CLU_018398_5_1_6"/>
<dbReference type="Gene3D" id="1.10.8.10">
    <property type="entry name" value="DNA helicase RuvA subunit, C-terminal domain"/>
    <property type="match status" value="1"/>
</dbReference>
<dbReference type="InterPro" id="IPR017127">
    <property type="entry name" value="Ribosome_uL3_MTase"/>
</dbReference>
<dbReference type="InterPro" id="IPR007848">
    <property type="entry name" value="Small_mtfrase_dom"/>
</dbReference>
<dbReference type="KEGG" id="oai:OLEAN_C13190"/>
<dbReference type="NCBIfam" id="TIGR00536">
    <property type="entry name" value="hemK_fam"/>
    <property type="match status" value="1"/>
</dbReference>
<dbReference type="GO" id="GO:0032259">
    <property type="term" value="P:methylation"/>
    <property type="evidence" value="ECO:0007669"/>
    <property type="project" value="UniProtKB-KW"/>
</dbReference>
<comment type="similarity">
    <text evidence="4">Belongs to the protein N5-glutamine methyltransferase family. PrmB subfamily.</text>
</comment>
<reference evidence="6 7" key="1">
    <citation type="journal article" date="2013" name="Nat. Commun.">
        <title>Genome sequence and functional genomic analysis of the oil-degrading bacterium Oleispira antarctica.</title>
        <authorList>
            <person name="Kube M."/>
            <person name="Chernikova T.N."/>
            <person name="Al-Ramahi Y."/>
            <person name="Beloqui A."/>
            <person name="Lopez-Cortez N."/>
            <person name="Guazzaroni M.E."/>
            <person name="Heipieper H.J."/>
            <person name="Klages S."/>
            <person name="Kotsyurbenko O.R."/>
            <person name="Langer I."/>
            <person name="Nechitaylo T.Y."/>
            <person name="Lunsdorf H."/>
            <person name="Fernandez M."/>
            <person name="Juarez S."/>
            <person name="Ciordia S."/>
            <person name="Singer A."/>
            <person name="Kagan O."/>
            <person name="Egorova O."/>
            <person name="Petit P.A."/>
            <person name="Stogios P."/>
            <person name="Kim Y."/>
            <person name="Tchigvintsev A."/>
            <person name="Flick R."/>
            <person name="Denaro R."/>
            <person name="Genovese M."/>
            <person name="Albar J.P."/>
            <person name="Reva O.N."/>
            <person name="Martinez-Gomariz M."/>
            <person name="Tran H."/>
            <person name="Ferrer M."/>
            <person name="Savchenko A."/>
            <person name="Yakunin A.F."/>
            <person name="Yakimov M.M."/>
            <person name="Golyshina O.V."/>
            <person name="Reinhardt R."/>
            <person name="Golyshin P.N."/>
        </authorList>
    </citation>
    <scope>NUCLEOTIDE SEQUENCE [LARGE SCALE GENOMIC DNA]</scope>
</reference>
<dbReference type="PANTHER" id="PTHR47806">
    <property type="entry name" value="50S RIBOSOMAL PROTEIN L3 GLUTAMINE METHYLTRANSFERASE"/>
    <property type="match status" value="1"/>
</dbReference>
<feature type="domain" description="Methyltransferase small" evidence="5">
    <location>
        <begin position="148"/>
        <end position="228"/>
    </location>
</feature>
<comment type="catalytic activity">
    <reaction evidence="4">
        <text>L-glutaminyl-[ribosomal protein uL3] + S-adenosyl-L-methionine = N(5)-methyl-L-glutaminyl-[ribosomal protein uL3] + S-adenosyl-L-homocysteine + H(+)</text>
        <dbReference type="Rhea" id="RHEA:45020"/>
        <dbReference type="Rhea" id="RHEA-COMP:11063"/>
        <dbReference type="Rhea" id="RHEA-COMP:11064"/>
        <dbReference type="ChEBI" id="CHEBI:15378"/>
        <dbReference type="ChEBI" id="CHEBI:30011"/>
        <dbReference type="ChEBI" id="CHEBI:57856"/>
        <dbReference type="ChEBI" id="CHEBI:59789"/>
        <dbReference type="ChEBI" id="CHEBI:61891"/>
        <dbReference type="EC" id="2.1.1.298"/>
    </reaction>
</comment>
<keyword evidence="3 4" id="KW-0949">S-adenosyl-L-methionine</keyword>
<name>R4YLR4_OLEAN</name>
<evidence type="ECO:0000313" key="6">
    <source>
        <dbReference type="EMBL" id="CCK75495.1"/>
    </source>
</evidence>
<dbReference type="Gene3D" id="3.40.50.150">
    <property type="entry name" value="Vaccinia Virus protein VP39"/>
    <property type="match status" value="1"/>
</dbReference>
<dbReference type="GO" id="GO:0005829">
    <property type="term" value="C:cytosol"/>
    <property type="evidence" value="ECO:0007669"/>
    <property type="project" value="TreeGrafter"/>
</dbReference>
<sequence length="321" mass="36009">MSSISESDTTPFVLSYDACEEALNELSTFQDMLRWGISRMNEAELFFGHGTDNARDDAVMLVTHALHLPWNIDHVWQNAKLTRTERQTVIELFTRRINERMPTPYLTGEAWFYDLPFIVDERVLIPRSPIAEIIGSRFQPWLGIKSVHRILDLCTGSGCIGIACATEFPEAHVELLDISFDALALADENIARHQLGDRVVALQSDLFSAADGRYDIIVSNPPYVDADDMNCLPEEFHNEPELALAAGDDGLDLVRIMLAQARQYLTDDGIFIVEVGNSWPALEDAYPTVPFMWQEFESGGHGVFVLTADQLDECAQALTLK</sequence>
<dbReference type="NCBIfam" id="TIGR03533">
    <property type="entry name" value="L3_gln_methyl"/>
    <property type="match status" value="1"/>
</dbReference>
<evidence type="ECO:0000256" key="3">
    <source>
        <dbReference type="ARBA" id="ARBA00022691"/>
    </source>
</evidence>
<proteinExistence type="inferred from homology"/>
<keyword evidence="7" id="KW-1185">Reference proteome</keyword>
<dbReference type="SUPFAM" id="SSF53335">
    <property type="entry name" value="S-adenosyl-L-methionine-dependent methyltransferases"/>
    <property type="match status" value="1"/>
</dbReference>
<evidence type="ECO:0000256" key="2">
    <source>
        <dbReference type="ARBA" id="ARBA00022679"/>
    </source>
</evidence>
<evidence type="ECO:0000259" key="5">
    <source>
        <dbReference type="Pfam" id="PF05175"/>
    </source>
</evidence>
<evidence type="ECO:0000256" key="1">
    <source>
        <dbReference type="ARBA" id="ARBA00022603"/>
    </source>
</evidence>